<keyword evidence="5" id="KW-0723">Serine/threonine-protein kinase</keyword>
<sequence>MSSMKEFEHLKISLKNIKSATNDFGDNNCIGQGGFGKVYRGELVLPLLGATLVAVKRLDRSLGQGTVEFWKEIMMLCRYKHENLVSLLGFCDENGENILVYEYLSNKSLDFYLNSSNLSWNQRLYICIGAARGLKYLHDPNGTQQRVLHRDIKSANILLDKHWKAKISDLGLSKIGLANQDFTFLISNGVGTMGYCDPLYVETGYLTKECDVYSFGVVLFEVLCGRLCVQNHKGVPQLLSKLAQKCYEEGKIDTIISNSIKDHILPECLERFSRIAYQCLIRERSERPSMADIVEELEYVFERQNADKMSLLKKPFKEIEEATNHFQTCIGYGRYGKMYRGELSVYGKHTIVAVRRLDPNLGLRIEDFLTAIQFLFCQEHENVISLVGYCNEQGENIIVYEYAQHGSLDKYLTCTNYTLTWLQRLKICVGAARGLHHLHNHADQEHRTTIHGDIKSANILLDENLVAKISDLGLSKLCSVNSYRDDNIFESAWGTRGYCEPEYSISGVLKKESDVYSFGMVLFEVLCGRLCTIRVLIDITQKKKRSTHDGFLLSAMSAKEYYRNNKVDKIVEPSIREQMTRYTMDRFSAIAYRCLLDDRQQRPPIELVTKELEDILRIERDRQEQPLMADVIKKLEIAIGDQDFDTCEHWRFNYESGEPTLRQDTEDIINILNPLAVNATKKKVLRLLHKGILFDNAKRFFSINDQGSKCELISPRTFLYPSSKSYNWESRNNSREHQVMYGKSSELMRIKWQCEELNVSSIHMAEQRQDGWMNIRLWHFVSGDKNANFDIVLNKISSFGAEESPDILIHGIEFQPVEMREVDNGIVGLEGVSISDEDLDFEKITPSDYQDIIHRSDKHMEYTTEKELYFLLCDGILIDNGRKWFSLCKSNGRKCYMLPAVEVFRNDAHFDDFDRLSLTESRFKEVIQLQAESSYSFECELEPGMLSYGNVYACYLVFKIAEAHIWHNDRRMWFSLCKSNGRKCYMLPAVEVFRNDAHFDDFDRLSLTESRFKEVIQLQAESSYSFECELEPGMLSYGNVYACYLVFKIAEAHIWHNDRRMVRAYCHLDNKECGMMFAHLNTRKPINIPMIVPKNYNKSHNSSDIRISEDPIMQKDTVDDGAHNWMEQRNDGWKEVIVSKSLHKLEGHKSLTMTLNSDDSDFYGIIVQGIEFRPM</sequence>
<evidence type="ECO:0000256" key="5">
    <source>
        <dbReference type="ARBA" id="ARBA00022527"/>
    </source>
</evidence>
<dbReference type="EMBL" id="PKPP01018968">
    <property type="protein sequence ID" value="PWA36005.1"/>
    <property type="molecule type" value="Genomic_DNA"/>
</dbReference>
<evidence type="ECO:0000256" key="9">
    <source>
        <dbReference type="ARBA" id="ARBA00022741"/>
    </source>
</evidence>
<dbReference type="InterPro" id="IPR025886">
    <property type="entry name" value="PP2-like"/>
</dbReference>
<evidence type="ECO:0000256" key="13">
    <source>
        <dbReference type="ARBA" id="ARBA00023136"/>
    </source>
</evidence>
<evidence type="ECO:0000313" key="18">
    <source>
        <dbReference type="EMBL" id="PWA36005.1"/>
    </source>
</evidence>
<evidence type="ECO:0000256" key="1">
    <source>
        <dbReference type="ARBA" id="ARBA00004251"/>
    </source>
</evidence>
<evidence type="ECO:0000256" key="15">
    <source>
        <dbReference type="ARBA" id="ARBA00023180"/>
    </source>
</evidence>
<dbReference type="InterPro" id="IPR011009">
    <property type="entry name" value="Kinase-like_dom_sf"/>
</dbReference>
<dbReference type="PANTHER" id="PTHR27003">
    <property type="entry name" value="OS07G0166700 PROTEIN"/>
    <property type="match status" value="1"/>
</dbReference>
<dbReference type="GO" id="GO:0002229">
    <property type="term" value="P:defense response to oomycetes"/>
    <property type="evidence" value="ECO:0007669"/>
    <property type="project" value="UniProtKB-ARBA"/>
</dbReference>
<name>A0A2U1KGV1_ARTAN</name>
<dbReference type="InterPro" id="IPR000719">
    <property type="entry name" value="Prot_kinase_dom"/>
</dbReference>
<dbReference type="FunFam" id="3.30.200.20:FF:000039">
    <property type="entry name" value="receptor-like protein kinase FERONIA"/>
    <property type="match status" value="1"/>
</dbReference>
<evidence type="ECO:0000256" key="7">
    <source>
        <dbReference type="ARBA" id="ARBA00022692"/>
    </source>
</evidence>
<evidence type="ECO:0000256" key="3">
    <source>
        <dbReference type="ARBA" id="ARBA00010217"/>
    </source>
</evidence>
<dbReference type="SUPFAM" id="SSF56112">
    <property type="entry name" value="Protein kinase-like (PK-like)"/>
    <property type="match status" value="2"/>
</dbReference>
<reference evidence="18 19" key="1">
    <citation type="journal article" date="2018" name="Mol. Plant">
        <title>The genome of Artemisia annua provides insight into the evolution of Asteraceae family and artemisinin biosynthesis.</title>
        <authorList>
            <person name="Shen Q."/>
            <person name="Zhang L."/>
            <person name="Liao Z."/>
            <person name="Wang S."/>
            <person name="Yan T."/>
            <person name="Shi P."/>
            <person name="Liu M."/>
            <person name="Fu X."/>
            <person name="Pan Q."/>
            <person name="Wang Y."/>
            <person name="Lv Z."/>
            <person name="Lu X."/>
            <person name="Zhang F."/>
            <person name="Jiang W."/>
            <person name="Ma Y."/>
            <person name="Chen M."/>
            <person name="Hao X."/>
            <person name="Li L."/>
            <person name="Tang Y."/>
            <person name="Lv G."/>
            <person name="Zhou Y."/>
            <person name="Sun X."/>
            <person name="Brodelius P.E."/>
            <person name="Rose J.K.C."/>
            <person name="Tang K."/>
        </authorList>
    </citation>
    <scope>NUCLEOTIDE SEQUENCE [LARGE SCALE GENOMIC DNA]</scope>
    <source>
        <strain evidence="19">cv. Huhao1</strain>
        <tissue evidence="18">Leaf</tissue>
    </source>
</reference>
<dbReference type="GO" id="GO:0004714">
    <property type="term" value="F:transmembrane receptor protein tyrosine kinase activity"/>
    <property type="evidence" value="ECO:0007669"/>
    <property type="project" value="InterPro"/>
</dbReference>
<evidence type="ECO:0000256" key="2">
    <source>
        <dbReference type="ARBA" id="ARBA00008536"/>
    </source>
</evidence>
<dbReference type="Gene3D" id="1.10.510.10">
    <property type="entry name" value="Transferase(Phosphotransferase) domain 1"/>
    <property type="match status" value="2"/>
</dbReference>
<feature type="binding site" evidence="16">
    <location>
        <position position="56"/>
    </location>
    <ligand>
        <name>ATP</name>
        <dbReference type="ChEBI" id="CHEBI:30616"/>
    </ligand>
</feature>
<dbReference type="Pfam" id="PF14299">
    <property type="entry name" value="PP2"/>
    <property type="match status" value="1"/>
</dbReference>
<dbReference type="PANTHER" id="PTHR27003:SF359">
    <property type="entry name" value="SERINE_THREONINE-PROTEIN KINASE UNC-51-RELATED"/>
    <property type="match status" value="1"/>
</dbReference>
<dbReference type="PROSITE" id="PS00107">
    <property type="entry name" value="PROTEIN_KINASE_ATP"/>
    <property type="match status" value="1"/>
</dbReference>
<accession>A0A2U1KGV1</accession>
<comment type="similarity">
    <text evidence="3">In the C-terminal section; belongs to the protein kinase superfamily. Ser/Thr protein kinase family.</text>
</comment>
<dbReference type="Proteomes" id="UP000245207">
    <property type="component" value="Unassembled WGS sequence"/>
</dbReference>
<evidence type="ECO:0000256" key="14">
    <source>
        <dbReference type="ARBA" id="ARBA00023170"/>
    </source>
</evidence>
<keyword evidence="7" id="KW-0812">Transmembrane</keyword>
<evidence type="ECO:0000256" key="6">
    <source>
        <dbReference type="ARBA" id="ARBA00022679"/>
    </source>
</evidence>
<keyword evidence="4" id="KW-1003">Cell membrane</keyword>
<evidence type="ECO:0000256" key="10">
    <source>
        <dbReference type="ARBA" id="ARBA00022777"/>
    </source>
</evidence>
<feature type="domain" description="Protein kinase" evidence="17">
    <location>
        <begin position="324"/>
        <end position="616"/>
    </location>
</feature>
<dbReference type="OrthoDB" id="9992527at2759"/>
<dbReference type="Pfam" id="PF07714">
    <property type="entry name" value="PK_Tyr_Ser-Thr"/>
    <property type="match status" value="2"/>
</dbReference>
<organism evidence="18 19">
    <name type="scientific">Artemisia annua</name>
    <name type="common">Sweet wormwood</name>
    <dbReference type="NCBI Taxonomy" id="35608"/>
    <lineage>
        <taxon>Eukaryota</taxon>
        <taxon>Viridiplantae</taxon>
        <taxon>Streptophyta</taxon>
        <taxon>Embryophyta</taxon>
        <taxon>Tracheophyta</taxon>
        <taxon>Spermatophyta</taxon>
        <taxon>Magnoliopsida</taxon>
        <taxon>eudicotyledons</taxon>
        <taxon>Gunneridae</taxon>
        <taxon>Pentapetalae</taxon>
        <taxon>asterids</taxon>
        <taxon>campanulids</taxon>
        <taxon>Asterales</taxon>
        <taxon>Asteraceae</taxon>
        <taxon>Asteroideae</taxon>
        <taxon>Anthemideae</taxon>
        <taxon>Artemisiinae</taxon>
        <taxon>Artemisia</taxon>
    </lineage>
</organism>
<dbReference type="AlphaFoldDB" id="A0A2U1KGV1"/>
<dbReference type="GO" id="GO:0004674">
    <property type="term" value="F:protein serine/threonine kinase activity"/>
    <property type="evidence" value="ECO:0007669"/>
    <property type="project" value="UniProtKB-KW"/>
</dbReference>
<protein>
    <submittedName>
        <fullName evidence="18">Mitogen-activated protein (MAP) kinase 10, Phloem protein 2-like protein</fullName>
    </submittedName>
</protein>
<dbReference type="InterPro" id="IPR045272">
    <property type="entry name" value="ANXUR1/2-like"/>
</dbReference>
<evidence type="ECO:0000256" key="12">
    <source>
        <dbReference type="ARBA" id="ARBA00022989"/>
    </source>
</evidence>
<comment type="subcellular location">
    <subcellularLocation>
        <location evidence="1">Cell membrane</location>
        <topology evidence="1">Single-pass type I membrane protein</topology>
    </subcellularLocation>
</comment>
<dbReference type="InterPro" id="IPR017441">
    <property type="entry name" value="Protein_kinase_ATP_BS"/>
</dbReference>
<keyword evidence="6" id="KW-0808">Transferase</keyword>
<proteinExistence type="inferred from homology"/>
<dbReference type="PROSITE" id="PS50011">
    <property type="entry name" value="PROTEIN_KINASE_DOM"/>
    <property type="match status" value="2"/>
</dbReference>
<gene>
    <name evidence="18" type="ORF">CTI12_AA591420</name>
</gene>
<keyword evidence="19" id="KW-1185">Reference proteome</keyword>
<feature type="domain" description="Protein kinase" evidence="17">
    <location>
        <begin position="24"/>
        <end position="300"/>
    </location>
</feature>
<dbReference type="FunFam" id="1.10.510.10:FF:000240">
    <property type="entry name" value="Lectin-domain containing receptor kinase A4.3"/>
    <property type="match status" value="1"/>
</dbReference>
<dbReference type="GO" id="GO:0005886">
    <property type="term" value="C:plasma membrane"/>
    <property type="evidence" value="ECO:0007669"/>
    <property type="project" value="UniProtKB-SubCell"/>
</dbReference>
<keyword evidence="15" id="KW-0325">Glycoprotein</keyword>
<evidence type="ECO:0000313" key="19">
    <source>
        <dbReference type="Proteomes" id="UP000245207"/>
    </source>
</evidence>
<keyword evidence="14" id="KW-0675">Receptor</keyword>
<dbReference type="STRING" id="35608.A0A2U1KGV1"/>
<evidence type="ECO:0000256" key="8">
    <source>
        <dbReference type="ARBA" id="ARBA00022729"/>
    </source>
</evidence>
<dbReference type="InterPro" id="IPR001245">
    <property type="entry name" value="Ser-Thr/Tyr_kinase_cat_dom"/>
</dbReference>
<evidence type="ECO:0000256" key="11">
    <source>
        <dbReference type="ARBA" id="ARBA00022840"/>
    </source>
</evidence>
<evidence type="ECO:0000256" key="16">
    <source>
        <dbReference type="PROSITE-ProRule" id="PRU10141"/>
    </source>
</evidence>
<keyword evidence="13" id="KW-0472">Membrane</keyword>
<keyword evidence="8" id="KW-0732">Signal</keyword>
<dbReference type="PROSITE" id="PS00108">
    <property type="entry name" value="PROTEIN_KINASE_ST"/>
    <property type="match status" value="1"/>
</dbReference>
<dbReference type="Gene3D" id="3.30.200.20">
    <property type="entry name" value="Phosphorylase Kinase, domain 1"/>
    <property type="match status" value="2"/>
</dbReference>
<evidence type="ECO:0000259" key="17">
    <source>
        <dbReference type="PROSITE" id="PS50011"/>
    </source>
</evidence>
<dbReference type="InterPro" id="IPR008271">
    <property type="entry name" value="Ser/Thr_kinase_AS"/>
</dbReference>
<dbReference type="SMART" id="SM00220">
    <property type="entry name" value="S_TKc"/>
    <property type="match status" value="2"/>
</dbReference>
<evidence type="ECO:0000256" key="4">
    <source>
        <dbReference type="ARBA" id="ARBA00022475"/>
    </source>
</evidence>
<dbReference type="GO" id="GO:0009506">
    <property type="term" value="C:plasmodesma"/>
    <property type="evidence" value="ECO:0007669"/>
    <property type="project" value="TreeGrafter"/>
</dbReference>
<comment type="similarity">
    <text evidence="2">In the N-terminal section; belongs to the leguminous lectin family.</text>
</comment>
<keyword evidence="11 16" id="KW-0067">ATP-binding</keyword>
<keyword evidence="10 18" id="KW-0418">Kinase</keyword>
<keyword evidence="9 16" id="KW-0547">Nucleotide-binding</keyword>
<dbReference type="GO" id="GO:0005524">
    <property type="term" value="F:ATP binding"/>
    <property type="evidence" value="ECO:0007669"/>
    <property type="project" value="UniProtKB-UniRule"/>
</dbReference>
<keyword evidence="12" id="KW-1133">Transmembrane helix</keyword>
<comment type="caution">
    <text evidence="18">The sequence shown here is derived from an EMBL/GenBank/DDBJ whole genome shotgun (WGS) entry which is preliminary data.</text>
</comment>